<evidence type="ECO:0000313" key="1">
    <source>
        <dbReference type="EMBL" id="GAH50182.1"/>
    </source>
</evidence>
<organism evidence="1">
    <name type="scientific">marine sediment metagenome</name>
    <dbReference type="NCBI Taxonomy" id="412755"/>
    <lineage>
        <taxon>unclassified sequences</taxon>
        <taxon>metagenomes</taxon>
        <taxon>ecological metagenomes</taxon>
    </lineage>
</organism>
<gene>
    <name evidence="1" type="ORF">S03H2_27564</name>
</gene>
<feature type="non-terminal residue" evidence="1">
    <location>
        <position position="1"/>
    </location>
</feature>
<name>X1FYU9_9ZZZZ</name>
<sequence length="31" mass="3714">KAISKYIKEIIDNKTEIRKKINKLSINYFSD</sequence>
<comment type="caution">
    <text evidence="1">The sequence shown here is derived from an EMBL/GenBank/DDBJ whole genome shotgun (WGS) entry which is preliminary data.</text>
</comment>
<dbReference type="EMBL" id="BARU01016587">
    <property type="protein sequence ID" value="GAH50182.1"/>
    <property type="molecule type" value="Genomic_DNA"/>
</dbReference>
<accession>X1FYU9</accession>
<reference evidence="1" key="1">
    <citation type="journal article" date="2014" name="Front. Microbiol.">
        <title>High frequency of phylogenetically diverse reductive dehalogenase-homologous genes in deep subseafloor sedimentary metagenomes.</title>
        <authorList>
            <person name="Kawai M."/>
            <person name="Futagami T."/>
            <person name="Toyoda A."/>
            <person name="Takaki Y."/>
            <person name="Nishi S."/>
            <person name="Hori S."/>
            <person name="Arai W."/>
            <person name="Tsubouchi T."/>
            <person name="Morono Y."/>
            <person name="Uchiyama I."/>
            <person name="Ito T."/>
            <person name="Fujiyama A."/>
            <person name="Inagaki F."/>
            <person name="Takami H."/>
        </authorList>
    </citation>
    <scope>NUCLEOTIDE SEQUENCE</scope>
    <source>
        <strain evidence="1">Expedition CK06-06</strain>
    </source>
</reference>
<protein>
    <submittedName>
        <fullName evidence="1">Uncharacterized protein</fullName>
    </submittedName>
</protein>
<proteinExistence type="predicted"/>
<dbReference type="AlphaFoldDB" id="X1FYU9"/>